<proteinExistence type="predicted"/>
<dbReference type="AlphaFoldDB" id="A0A921INZ7"/>
<dbReference type="Proteomes" id="UP000746751">
    <property type="component" value="Unassembled WGS sequence"/>
</dbReference>
<reference evidence="2" key="4">
    <citation type="submission" date="2023-08" db="EMBL/GenBank/DDBJ databases">
        <title>Identification and characterization of horizontal gene transfer across gut microbiota members of farm animals based on homology search.</title>
        <authorList>
            <person name="Schwarzerova J."/>
            <person name="Nykrynova M."/>
            <person name="Jureckova K."/>
            <person name="Cejkova D."/>
            <person name="Rychlik I."/>
        </authorList>
    </citation>
    <scope>NUCLEOTIDE SEQUENCE</scope>
    <source>
        <strain evidence="2">15_COKtk</strain>
    </source>
</reference>
<sequence length="73" mass="8173">MPSIPPFCTCTDHACACHPANHDRGCAPCVAKNLRQHEVPACFFRAVSPDKLPEDSDDWSWESFARHVQAHAR</sequence>
<gene>
    <name evidence="1" type="ORF">K8U80_02255</name>
    <name evidence="2" type="ORF">QVN40_01955</name>
</gene>
<organism evidence="1 3">
    <name type="scientific">Collinsella ihumii</name>
    <dbReference type="NCBI Taxonomy" id="1720204"/>
    <lineage>
        <taxon>Bacteria</taxon>
        <taxon>Bacillati</taxon>
        <taxon>Actinomycetota</taxon>
        <taxon>Coriobacteriia</taxon>
        <taxon>Coriobacteriales</taxon>
        <taxon>Coriobacteriaceae</taxon>
        <taxon>Collinsella</taxon>
    </lineage>
</organism>
<evidence type="ECO:0000313" key="1">
    <source>
        <dbReference type="EMBL" id="HJG30199.1"/>
    </source>
</evidence>
<evidence type="ECO:0000313" key="2">
    <source>
        <dbReference type="EMBL" id="MDN0068464.1"/>
    </source>
</evidence>
<reference evidence="1" key="1">
    <citation type="journal article" date="2021" name="PeerJ">
        <title>Extensive microbial diversity within the chicken gut microbiome revealed by metagenomics and culture.</title>
        <authorList>
            <person name="Gilroy R."/>
            <person name="Ravi A."/>
            <person name="Getino M."/>
            <person name="Pursley I."/>
            <person name="Horton D.L."/>
            <person name="Alikhan N.F."/>
            <person name="Baker D."/>
            <person name="Gharbi K."/>
            <person name="Hall N."/>
            <person name="Watson M."/>
            <person name="Adriaenssens E.M."/>
            <person name="Foster-Nyarko E."/>
            <person name="Jarju S."/>
            <person name="Secka A."/>
            <person name="Antonio M."/>
            <person name="Oren A."/>
            <person name="Chaudhuri R.R."/>
            <person name="La Ragione R."/>
            <person name="Hildebrand F."/>
            <person name="Pallen M.J."/>
        </authorList>
    </citation>
    <scope>NUCLEOTIDE SEQUENCE</scope>
    <source>
        <strain evidence="1">ChiGjej2B2-7701</strain>
    </source>
</reference>
<dbReference type="Proteomes" id="UP001168505">
    <property type="component" value="Unassembled WGS sequence"/>
</dbReference>
<name>A0A921INZ7_9ACTN</name>
<dbReference type="RefSeq" id="WP_087201885.1">
    <property type="nucleotide sequence ID" value="NZ_JAUEIM010000046.1"/>
</dbReference>
<reference evidence="1" key="2">
    <citation type="submission" date="2021-09" db="EMBL/GenBank/DDBJ databases">
        <authorList>
            <person name="Gilroy R."/>
        </authorList>
    </citation>
    <scope>NUCLEOTIDE SEQUENCE</scope>
    <source>
        <strain evidence="1">ChiGjej2B2-7701</strain>
    </source>
</reference>
<reference evidence="2" key="3">
    <citation type="submission" date="2023-06" db="EMBL/GenBank/DDBJ databases">
        <authorList>
            <person name="Zeman M."/>
            <person name="Kubasova T."/>
            <person name="Jahodarova E."/>
            <person name="Nykrynova M."/>
            <person name="Rychlik I."/>
        </authorList>
    </citation>
    <scope>NUCLEOTIDE SEQUENCE</scope>
    <source>
        <strain evidence="2">15_COKtk</strain>
    </source>
</reference>
<protein>
    <submittedName>
        <fullName evidence="1">DUF6485 family protein</fullName>
    </submittedName>
</protein>
<accession>A0A921INZ7</accession>
<dbReference type="Pfam" id="PF20095">
    <property type="entry name" value="DUF6485"/>
    <property type="match status" value="1"/>
</dbReference>
<comment type="caution">
    <text evidence="1">The sequence shown here is derived from an EMBL/GenBank/DDBJ whole genome shotgun (WGS) entry which is preliminary data.</text>
</comment>
<dbReference type="EMBL" id="JAUEIR010000001">
    <property type="protein sequence ID" value="MDN0068464.1"/>
    <property type="molecule type" value="Genomic_DNA"/>
</dbReference>
<dbReference type="EMBL" id="DYVF01000019">
    <property type="protein sequence ID" value="HJG30199.1"/>
    <property type="molecule type" value="Genomic_DNA"/>
</dbReference>
<evidence type="ECO:0000313" key="3">
    <source>
        <dbReference type="Proteomes" id="UP000746751"/>
    </source>
</evidence>